<comment type="caution">
    <text evidence="3">The sequence shown here is derived from an EMBL/GenBank/DDBJ whole genome shotgun (WGS) entry which is preliminary data.</text>
</comment>
<reference evidence="3" key="2">
    <citation type="submission" date="2023-12" db="EMBL/GenBank/DDBJ databases">
        <authorList>
            <person name="Sun Q."/>
            <person name="Inoue M."/>
        </authorList>
    </citation>
    <scope>NUCLEOTIDE SEQUENCE</scope>
    <source>
        <strain evidence="3">JCM 17590</strain>
    </source>
</reference>
<dbReference type="InterPro" id="IPR042150">
    <property type="entry name" value="MmRce1-like"/>
</dbReference>
<gene>
    <name evidence="3" type="ORF">GCM10022286_14070</name>
</gene>
<feature type="transmembrane region" description="Helical" evidence="1">
    <location>
        <begin position="195"/>
        <end position="215"/>
    </location>
</feature>
<feature type="transmembrane region" description="Helical" evidence="1">
    <location>
        <begin position="222"/>
        <end position="240"/>
    </location>
</feature>
<evidence type="ECO:0000256" key="1">
    <source>
        <dbReference type="SAM" id="Phobius"/>
    </source>
</evidence>
<feature type="domain" description="CAAX prenyl protease 2/Lysostaphin resistance protein A-like" evidence="2">
    <location>
        <begin position="130"/>
        <end position="233"/>
    </location>
</feature>
<feature type="transmembrane region" description="Helical" evidence="1">
    <location>
        <begin position="164"/>
        <end position="183"/>
    </location>
</feature>
<sequence>MTHVIRRHPLASFFTLAIAGSWLAWLPYALSQNGLGVWGFSFPALMGSTQLAGVLPGAYLGPIASAFVVTLIADGWPGVRQWRARLWRWRVSWRWYAVALLGAPLGLIVIGTAFSGGQVQAPSTLALAAYLPALLLQMVTTGLAEEPGWRDFALPRLQRRHSPLRASLLLGVVWGIWHLPLFLTEWGGWPAVSLLRVACFLGFCVAFSVVMTWLFNSTGESLPLAVIAHVSVNNFASIIWGDMFPTLNADVTMLAMFVAAALAGALLVVFTRGRLGRRMPAAEPALQVAVAA</sequence>
<keyword evidence="1" id="KW-1133">Transmembrane helix</keyword>
<feature type="transmembrane region" description="Helical" evidence="1">
    <location>
        <begin position="126"/>
        <end position="144"/>
    </location>
</feature>
<evidence type="ECO:0000259" key="2">
    <source>
        <dbReference type="Pfam" id="PF02517"/>
    </source>
</evidence>
<accession>A0ABP7ZJ00</accession>
<dbReference type="PANTHER" id="PTHR35797:SF1">
    <property type="entry name" value="PROTEASE"/>
    <property type="match status" value="1"/>
</dbReference>
<feature type="transmembrane region" description="Helical" evidence="1">
    <location>
        <begin position="93"/>
        <end position="114"/>
    </location>
</feature>
<organism evidence="3 4">
    <name type="scientific">Gryllotalpicola daejeonensis</name>
    <dbReference type="NCBI Taxonomy" id="993087"/>
    <lineage>
        <taxon>Bacteria</taxon>
        <taxon>Bacillati</taxon>
        <taxon>Actinomycetota</taxon>
        <taxon>Actinomycetes</taxon>
        <taxon>Micrococcales</taxon>
        <taxon>Microbacteriaceae</taxon>
        <taxon>Gryllotalpicola</taxon>
    </lineage>
</organism>
<keyword evidence="1" id="KW-0472">Membrane</keyword>
<protein>
    <submittedName>
        <fullName evidence="3">Type II CAAX endopeptidase family protein</fullName>
    </submittedName>
</protein>
<feature type="transmembrane region" description="Helical" evidence="1">
    <location>
        <begin position="252"/>
        <end position="270"/>
    </location>
</feature>
<reference evidence="3" key="1">
    <citation type="journal article" date="2014" name="Int. J. Syst. Evol. Microbiol.">
        <title>Complete genome of a new Firmicutes species belonging to the dominant human colonic microbiota ('Ruminococcus bicirculans') reveals two chromosomes and a selective capacity to utilize plant glucans.</title>
        <authorList>
            <consortium name="NISC Comparative Sequencing Program"/>
            <person name="Wegmann U."/>
            <person name="Louis P."/>
            <person name="Goesmann A."/>
            <person name="Henrissat B."/>
            <person name="Duncan S.H."/>
            <person name="Flint H.J."/>
        </authorList>
    </citation>
    <scope>NUCLEOTIDE SEQUENCE</scope>
    <source>
        <strain evidence="3">JCM 17590</strain>
    </source>
</reference>
<keyword evidence="1" id="KW-0812">Transmembrane</keyword>
<feature type="transmembrane region" description="Helical" evidence="1">
    <location>
        <begin position="50"/>
        <end position="73"/>
    </location>
</feature>
<dbReference type="PANTHER" id="PTHR35797">
    <property type="entry name" value="PROTEASE-RELATED"/>
    <property type="match status" value="1"/>
</dbReference>
<dbReference type="Proteomes" id="UP001415169">
    <property type="component" value="Unassembled WGS sequence"/>
</dbReference>
<dbReference type="InterPro" id="IPR003675">
    <property type="entry name" value="Rce1/LyrA-like_dom"/>
</dbReference>
<dbReference type="Pfam" id="PF02517">
    <property type="entry name" value="Rce1-like"/>
    <property type="match status" value="1"/>
</dbReference>
<dbReference type="EMBL" id="BAABBV010000001">
    <property type="protein sequence ID" value="GAA4159520.1"/>
    <property type="molecule type" value="Genomic_DNA"/>
</dbReference>
<feature type="transmembrane region" description="Helical" evidence="1">
    <location>
        <begin position="12"/>
        <end position="30"/>
    </location>
</feature>
<evidence type="ECO:0000313" key="3">
    <source>
        <dbReference type="EMBL" id="GAA4159520.1"/>
    </source>
</evidence>
<keyword evidence="4" id="KW-1185">Reference proteome</keyword>
<evidence type="ECO:0000313" key="4">
    <source>
        <dbReference type="Proteomes" id="UP001415169"/>
    </source>
</evidence>
<proteinExistence type="predicted"/>
<name>A0ABP7ZJ00_9MICO</name>
<dbReference type="RefSeq" id="WP_344791042.1">
    <property type="nucleotide sequence ID" value="NZ_BAABBV010000001.1"/>
</dbReference>